<dbReference type="SUPFAM" id="SSF46785">
    <property type="entry name" value="Winged helix' DNA-binding domain"/>
    <property type="match status" value="1"/>
</dbReference>
<dbReference type="InterPro" id="IPR036388">
    <property type="entry name" value="WH-like_DNA-bd_sf"/>
</dbReference>
<keyword evidence="2 7" id="KW-0808">Transferase</keyword>
<evidence type="ECO:0000256" key="1">
    <source>
        <dbReference type="ARBA" id="ARBA00022603"/>
    </source>
</evidence>
<comment type="caution">
    <text evidence="7">The sequence shown here is derived from an EMBL/GenBank/DDBJ whole genome shotgun (WGS) entry which is preliminary data.</text>
</comment>
<dbReference type="InterPro" id="IPR036390">
    <property type="entry name" value="WH_DNA-bd_sf"/>
</dbReference>
<dbReference type="Gene3D" id="1.10.10.10">
    <property type="entry name" value="Winged helix-like DNA-binding domain superfamily/Winged helix DNA-binding domain"/>
    <property type="match status" value="1"/>
</dbReference>
<dbReference type="GO" id="GO:0008171">
    <property type="term" value="F:O-methyltransferase activity"/>
    <property type="evidence" value="ECO:0007669"/>
    <property type="project" value="InterPro"/>
</dbReference>
<evidence type="ECO:0000313" key="7">
    <source>
        <dbReference type="EMBL" id="TDC11057.1"/>
    </source>
</evidence>
<dbReference type="Pfam" id="PF08100">
    <property type="entry name" value="Dimerisation"/>
    <property type="match status" value="1"/>
</dbReference>
<dbReference type="Gene3D" id="3.40.50.150">
    <property type="entry name" value="Vaccinia Virus protein VP39"/>
    <property type="match status" value="1"/>
</dbReference>
<dbReference type="Proteomes" id="UP000295157">
    <property type="component" value="Unassembled WGS sequence"/>
</dbReference>
<evidence type="ECO:0000259" key="5">
    <source>
        <dbReference type="Pfam" id="PF00891"/>
    </source>
</evidence>
<dbReference type="OrthoDB" id="4145676at2"/>
<protein>
    <submittedName>
        <fullName evidence="7">Methyltransferase</fullName>
    </submittedName>
</protein>
<dbReference type="PANTHER" id="PTHR43712">
    <property type="entry name" value="PUTATIVE (AFU_ORTHOLOGUE AFUA_4G14580)-RELATED"/>
    <property type="match status" value="1"/>
</dbReference>
<dbReference type="GO" id="GO:0032259">
    <property type="term" value="P:methylation"/>
    <property type="evidence" value="ECO:0007669"/>
    <property type="project" value="UniProtKB-KW"/>
</dbReference>
<dbReference type="EMBL" id="SMJZ01000004">
    <property type="protein sequence ID" value="TDC11057.1"/>
    <property type="molecule type" value="Genomic_DNA"/>
</dbReference>
<feature type="active site" description="Proton acceptor" evidence="4">
    <location>
        <position position="236"/>
    </location>
</feature>
<dbReference type="InterPro" id="IPR012967">
    <property type="entry name" value="COMT_dimerisation"/>
</dbReference>
<dbReference type="PIRSF" id="PIRSF005739">
    <property type="entry name" value="O-mtase"/>
    <property type="match status" value="1"/>
</dbReference>
<evidence type="ECO:0000313" key="8">
    <source>
        <dbReference type="Proteomes" id="UP000295157"/>
    </source>
</evidence>
<name>A0A4R4NT13_9ACTN</name>
<feature type="domain" description="O-methyltransferase dimerisation" evidence="6">
    <location>
        <begin position="1"/>
        <end position="65"/>
    </location>
</feature>
<proteinExistence type="predicted"/>
<keyword evidence="8" id="KW-1185">Reference proteome</keyword>
<feature type="domain" description="O-methyltransferase C-terminal" evidence="5">
    <location>
        <begin position="100"/>
        <end position="309"/>
    </location>
</feature>
<dbReference type="InterPro" id="IPR016461">
    <property type="entry name" value="COMT-like"/>
</dbReference>
<dbReference type="GO" id="GO:0046983">
    <property type="term" value="F:protein dimerization activity"/>
    <property type="evidence" value="ECO:0007669"/>
    <property type="project" value="InterPro"/>
</dbReference>
<dbReference type="InterPro" id="IPR001077">
    <property type="entry name" value="COMT_C"/>
</dbReference>
<accession>A0A4R4NT13</accession>
<gene>
    <name evidence="7" type="ORF">E1267_02075</name>
</gene>
<dbReference type="PROSITE" id="PS51683">
    <property type="entry name" value="SAM_OMT_II"/>
    <property type="match status" value="1"/>
</dbReference>
<keyword evidence="3" id="KW-0949">S-adenosyl-L-methionine</keyword>
<dbReference type="SUPFAM" id="SSF53335">
    <property type="entry name" value="S-adenosyl-L-methionine-dependent methyltransferases"/>
    <property type="match status" value="1"/>
</dbReference>
<dbReference type="CDD" id="cd02440">
    <property type="entry name" value="AdoMet_MTases"/>
    <property type="match status" value="1"/>
</dbReference>
<dbReference type="InterPro" id="IPR029063">
    <property type="entry name" value="SAM-dependent_MTases_sf"/>
</dbReference>
<keyword evidence="1 7" id="KW-0489">Methyltransferase</keyword>
<evidence type="ECO:0000256" key="3">
    <source>
        <dbReference type="ARBA" id="ARBA00022691"/>
    </source>
</evidence>
<dbReference type="Pfam" id="PF00891">
    <property type="entry name" value="Methyltransf_2"/>
    <property type="match status" value="1"/>
</dbReference>
<evidence type="ECO:0000256" key="4">
    <source>
        <dbReference type="PIRSR" id="PIRSR005739-1"/>
    </source>
</evidence>
<dbReference type="PANTHER" id="PTHR43712:SF2">
    <property type="entry name" value="O-METHYLTRANSFERASE CICE"/>
    <property type="match status" value="1"/>
</dbReference>
<evidence type="ECO:0000256" key="2">
    <source>
        <dbReference type="ARBA" id="ARBA00022679"/>
    </source>
</evidence>
<reference evidence="7 8" key="1">
    <citation type="submission" date="2019-02" db="EMBL/GenBank/DDBJ databases">
        <title>Draft genome sequences of novel Actinobacteria.</title>
        <authorList>
            <person name="Sahin N."/>
            <person name="Ay H."/>
            <person name="Saygin H."/>
        </authorList>
    </citation>
    <scope>NUCLEOTIDE SEQUENCE [LARGE SCALE GENOMIC DNA]</scope>
    <source>
        <strain evidence="7 8">KC201</strain>
    </source>
</reference>
<organism evidence="7 8">
    <name type="scientific">Nonomuraea longispora</name>
    <dbReference type="NCBI Taxonomy" id="1848320"/>
    <lineage>
        <taxon>Bacteria</taxon>
        <taxon>Bacillati</taxon>
        <taxon>Actinomycetota</taxon>
        <taxon>Actinomycetes</taxon>
        <taxon>Streptosporangiales</taxon>
        <taxon>Streptosporangiaceae</taxon>
        <taxon>Nonomuraea</taxon>
    </lineage>
</organism>
<dbReference type="Gene3D" id="1.10.287.1350">
    <property type="match status" value="1"/>
</dbReference>
<evidence type="ECO:0000259" key="6">
    <source>
        <dbReference type="Pfam" id="PF08100"/>
    </source>
</evidence>
<dbReference type="AlphaFoldDB" id="A0A4R4NT13"/>
<sequence>MQLVFGTMAAQTLRAAVELKIVEVIGEEERTAEEVARDCGTQPVTTLRLLRALAGLGLLSETGTGAFTVAPAGLLLDERRSDSLASLIWTFSDPFMTRAWEHLADSVRTGQTSFDKVFGAGFFTHLGRRPDLSARFNAAMSQGSRATADALPAHYDFGRFSTVVDVGGGDGTVLAAILKAYPALHGVLYDTAEGMAQAAGTFERAAVTDRAEQVAGDFFVSVPPGGDLYLLKSVIHDWNDEQCAGILRRCAERLPAHGRVLIIEPLLPPQAGQVKGGLAYLSDLNMLVNVGGRERTPEEFENLCHLAGLSTPVITTLPQPHAFAMIEAAAKG</sequence>